<gene>
    <name evidence="2" type="primary">LOC104606339</name>
</gene>
<evidence type="ECO:0000313" key="2">
    <source>
        <dbReference type="RefSeq" id="XP_010269787.1"/>
    </source>
</evidence>
<organism evidence="1 2">
    <name type="scientific">Nelumbo nucifera</name>
    <name type="common">Sacred lotus</name>
    <dbReference type="NCBI Taxonomy" id="4432"/>
    <lineage>
        <taxon>Eukaryota</taxon>
        <taxon>Viridiplantae</taxon>
        <taxon>Streptophyta</taxon>
        <taxon>Embryophyta</taxon>
        <taxon>Tracheophyta</taxon>
        <taxon>Spermatophyta</taxon>
        <taxon>Magnoliopsida</taxon>
        <taxon>Proteales</taxon>
        <taxon>Nelumbonaceae</taxon>
        <taxon>Nelumbo</taxon>
    </lineage>
</organism>
<proteinExistence type="predicted"/>
<reference evidence="2" key="1">
    <citation type="submission" date="2025-08" db="UniProtKB">
        <authorList>
            <consortium name="RefSeq"/>
        </authorList>
    </citation>
    <scope>IDENTIFICATION</scope>
</reference>
<dbReference type="PANTHER" id="PTHR33240">
    <property type="entry name" value="OS08G0508500 PROTEIN"/>
    <property type="match status" value="1"/>
</dbReference>
<dbReference type="RefSeq" id="XP_010269787.1">
    <property type="nucleotide sequence ID" value="XM_010271485.2"/>
</dbReference>
<keyword evidence="1" id="KW-1185">Reference proteome</keyword>
<dbReference type="PANTHER" id="PTHR33240:SF16">
    <property type="match status" value="1"/>
</dbReference>
<dbReference type="CDD" id="cd00303">
    <property type="entry name" value="retropepsin_like"/>
    <property type="match status" value="1"/>
</dbReference>
<dbReference type="GeneID" id="104606339"/>
<dbReference type="Proteomes" id="UP000189703">
    <property type="component" value="Unplaced"/>
</dbReference>
<name>A0A1U8APQ4_NELNU</name>
<sequence length="257" mass="28564">MTSMTTTSSRIESLIYCGHLKEYMGGDANASSSQQHHTLAGVIDIIIRRTTSDGASTSTRKAYAKQLSIQGSTPKKLKPDDVMSFSDNDLKGVLVPHDDALVVSMIIANQMAKRILVGNGSSVDILFYDTFEKMKLTLDWLQQVNVPLVGFSGDVIKPEGRITLLVTIGTEPRQVTRMIEFFVVKIGSLYNAITRRLTLDALKAAISSYHLTMKFPTKHGVGVARRTSKKPENVMWQHLRVRINKLYHWKGLAPGMN</sequence>
<dbReference type="OrthoDB" id="37484at2759"/>
<accession>A0A1U8APQ4</accession>
<dbReference type="AlphaFoldDB" id="A0A1U8APQ4"/>
<evidence type="ECO:0000313" key="1">
    <source>
        <dbReference type="Proteomes" id="UP000189703"/>
    </source>
</evidence>
<protein>
    <submittedName>
        <fullName evidence="2">Uncharacterized protein LOC104606339 isoform X2</fullName>
    </submittedName>
</protein>